<dbReference type="AlphaFoldDB" id="A0A1D2MA72"/>
<gene>
    <name evidence="2" type="ORF">Ocin01_16797</name>
</gene>
<evidence type="ECO:0000256" key="1">
    <source>
        <dbReference type="SAM" id="SignalP"/>
    </source>
</evidence>
<dbReference type="EMBL" id="LJIJ01002307">
    <property type="protein sequence ID" value="ODM89885.1"/>
    <property type="molecule type" value="Genomic_DNA"/>
</dbReference>
<accession>A0A1D2MA72</accession>
<dbReference type="Gene3D" id="2.60.40.1730">
    <property type="entry name" value="tricorn interacting facor f3 domain"/>
    <property type="match status" value="1"/>
</dbReference>
<keyword evidence="3" id="KW-1185">Reference proteome</keyword>
<dbReference type="InterPro" id="IPR042097">
    <property type="entry name" value="Aminopeptidase_N-like_N_sf"/>
</dbReference>
<dbReference type="GO" id="GO:0042277">
    <property type="term" value="F:peptide binding"/>
    <property type="evidence" value="ECO:0007669"/>
    <property type="project" value="TreeGrafter"/>
</dbReference>
<keyword evidence="2" id="KW-0645">Protease</keyword>
<protein>
    <submittedName>
        <fullName evidence="2">Endoplasmic reticulum aminopeptidase 2</fullName>
    </submittedName>
</protein>
<dbReference type="GO" id="GO:0008270">
    <property type="term" value="F:zinc ion binding"/>
    <property type="evidence" value="ECO:0007669"/>
    <property type="project" value="TreeGrafter"/>
</dbReference>
<sequence length="267" mass="30225">MLQQFVLFLWIVGTYHVTEAQYHYRPVVDPSIFVLGSVSVKFACVVTAKLNTTVIPLNYIIRMRPILQNDIAPSEVTITVESVTNGSCNTIVLNQKDLTIYHDRVTVTNLQTGRNMSIVVPGVSTEIKNESCLNIFFSNKTMAIPAPPMSHDPSLKFKIIIGRLDGQYRSLSNMEIAKTEPDMDHEGWRVHCNSFFLMFSKRHGFPKQDIENGRTSFGTHTVAKSLQYYEKKFKMNFPLSKLDAAVVPLFPTKTSATFGLVTYRYCP</sequence>
<name>A0A1D2MA72_ORCCI</name>
<dbReference type="OrthoDB" id="10031169at2759"/>
<dbReference type="GO" id="GO:0006508">
    <property type="term" value="P:proteolysis"/>
    <property type="evidence" value="ECO:0007669"/>
    <property type="project" value="TreeGrafter"/>
</dbReference>
<evidence type="ECO:0000313" key="2">
    <source>
        <dbReference type="EMBL" id="ODM89885.1"/>
    </source>
</evidence>
<proteinExistence type="predicted"/>
<organism evidence="2 3">
    <name type="scientific">Orchesella cincta</name>
    <name type="common">Springtail</name>
    <name type="synonym">Podura cincta</name>
    <dbReference type="NCBI Taxonomy" id="48709"/>
    <lineage>
        <taxon>Eukaryota</taxon>
        <taxon>Metazoa</taxon>
        <taxon>Ecdysozoa</taxon>
        <taxon>Arthropoda</taxon>
        <taxon>Hexapoda</taxon>
        <taxon>Collembola</taxon>
        <taxon>Entomobryomorpha</taxon>
        <taxon>Entomobryoidea</taxon>
        <taxon>Orchesellidae</taxon>
        <taxon>Orchesellinae</taxon>
        <taxon>Orchesella</taxon>
    </lineage>
</organism>
<dbReference type="GO" id="GO:0070006">
    <property type="term" value="F:metalloaminopeptidase activity"/>
    <property type="evidence" value="ECO:0007669"/>
    <property type="project" value="TreeGrafter"/>
</dbReference>
<dbReference type="GO" id="GO:0043171">
    <property type="term" value="P:peptide catabolic process"/>
    <property type="evidence" value="ECO:0007669"/>
    <property type="project" value="TreeGrafter"/>
</dbReference>
<dbReference type="GO" id="GO:0005615">
    <property type="term" value="C:extracellular space"/>
    <property type="evidence" value="ECO:0007669"/>
    <property type="project" value="TreeGrafter"/>
</dbReference>
<keyword evidence="1" id="KW-0732">Signal</keyword>
<dbReference type="Gene3D" id="1.10.390.10">
    <property type="entry name" value="Neutral Protease Domain 2"/>
    <property type="match status" value="1"/>
</dbReference>
<dbReference type="GO" id="GO:0005737">
    <property type="term" value="C:cytoplasm"/>
    <property type="evidence" value="ECO:0007669"/>
    <property type="project" value="TreeGrafter"/>
</dbReference>
<reference evidence="2 3" key="1">
    <citation type="journal article" date="2016" name="Genome Biol. Evol.">
        <title>Gene Family Evolution Reflects Adaptation to Soil Environmental Stressors in the Genome of the Collembolan Orchesella cincta.</title>
        <authorList>
            <person name="Faddeeva-Vakhrusheva A."/>
            <person name="Derks M.F."/>
            <person name="Anvar S.Y."/>
            <person name="Agamennone V."/>
            <person name="Suring W."/>
            <person name="Smit S."/>
            <person name="van Straalen N.M."/>
            <person name="Roelofs D."/>
        </authorList>
    </citation>
    <scope>NUCLEOTIDE SEQUENCE [LARGE SCALE GENOMIC DNA]</scope>
    <source>
        <tissue evidence="2">Mixed pool</tissue>
    </source>
</reference>
<dbReference type="PANTHER" id="PTHR11533">
    <property type="entry name" value="PROTEASE M1 ZINC METALLOPROTEASE"/>
    <property type="match status" value="1"/>
</dbReference>
<dbReference type="GO" id="GO:0016020">
    <property type="term" value="C:membrane"/>
    <property type="evidence" value="ECO:0007669"/>
    <property type="project" value="TreeGrafter"/>
</dbReference>
<evidence type="ECO:0000313" key="3">
    <source>
        <dbReference type="Proteomes" id="UP000094527"/>
    </source>
</evidence>
<feature type="signal peptide" evidence="1">
    <location>
        <begin position="1"/>
        <end position="20"/>
    </location>
</feature>
<comment type="caution">
    <text evidence="2">The sequence shown here is derived from an EMBL/GenBank/DDBJ whole genome shotgun (WGS) entry which is preliminary data.</text>
</comment>
<keyword evidence="2" id="KW-0031">Aminopeptidase</keyword>
<dbReference type="Proteomes" id="UP000094527">
    <property type="component" value="Unassembled WGS sequence"/>
</dbReference>
<dbReference type="InterPro" id="IPR050344">
    <property type="entry name" value="Peptidase_M1_aminopeptidases"/>
</dbReference>
<dbReference type="SUPFAM" id="SSF63737">
    <property type="entry name" value="Leukotriene A4 hydrolase N-terminal domain"/>
    <property type="match status" value="1"/>
</dbReference>
<feature type="chain" id="PRO_5008903700" evidence="1">
    <location>
        <begin position="21"/>
        <end position="267"/>
    </location>
</feature>
<dbReference type="PANTHER" id="PTHR11533:SF299">
    <property type="entry name" value="AMINOPEPTIDASE"/>
    <property type="match status" value="1"/>
</dbReference>
<dbReference type="InterPro" id="IPR027268">
    <property type="entry name" value="Peptidase_M4/M1_CTD_sf"/>
</dbReference>
<keyword evidence="2" id="KW-0378">Hydrolase</keyword>